<evidence type="ECO:0000313" key="1">
    <source>
        <dbReference type="EMBL" id="SDW71735.1"/>
    </source>
</evidence>
<gene>
    <name evidence="1" type="ORF">SAMN05444420_103285</name>
</gene>
<evidence type="ECO:0000313" key="2">
    <source>
        <dbReference type="Proteomes" id="UP000182771"/>
    </source>
</evidence>
<dbReference type="AlphaFoldDB" id="A0A1H2VTS9"/>
<evidence type="ECO:0008006" key="3">
    <source>
        <dbReference type="Google" id="ProtNLM"/>
    </source>
</evidence>
<protein>
    <recommendedName>
        <fullName evidence="3">Roadblock/LAMTOR2 domain-containing protein</fullName>
    </recommendedName>
</protein>
<dbReference type="EMBL" id="FNND01000003">
    <property type="protein sequence ID" value="SDW71735.1"/>
    <property type="molecule type" value="Genomic_DNA"/>
</dbReference>
<name>A0A1H2VTS9_9FLAO</name>
<organism evidence="1 2">
    <name type="scientific">Capnocytophaga granulosa</name>
    <dbReference type="NCBI Taxonomy" id="45242"/>
    <lineage>
        <taxon>Bacteria</taxon>
        <taxon>Pseudomonadati</taxon>
        <taxon>Bacteroidota</taxon>
        <taxon>Flavobacteriia</taxon>
        <taxon>Flavobacteriales</taxon>
        <taxon>Flavobacteriaceae</taxon>
        <taxon>Capnocytophaga</taxon>
    </lineage>
</organism>
<dbReference type="Proteomes" id="UP000182771">
    <property type="component" value="Unassembled WGS sequence"/>
</dbReference>
<keyword evidence="2" id="KW-1185">Reference proteome</keyword>
<comment type="caution">
    <text evidence="1">The sequence shown here is derived from an EMBL/GenBank/DDBJ whole genome shotgun (WGS) entry which is preliminary data.</text>
</comment>
<accession>A0A1H2VTS9</accession>
<dbReference type="GeneID" id="85016787"/>
<proteinExistence type="predicted"/>
<dbReference type="RefSeq" id="WP_016420638.1">
    <property type="nucleotide sequence ID" value="NZ_CAJPRD010000064.1"/>
</dbReference>
<reference evidence="1 2" key="1">
    <citation type="submission" date="2016-10" db="EMBL/GenBank/DDBJ databases">
        <authorList>
            <person name="Varghese N."/>
            <person name="Submissions S."/>
        </authorList>
    </citation>
    <scope>NUCLEOTIDE SEQUENCE [LARGE SCALE GENOMIC DNA]</scope>
    <source>
        <strain evidence="1 2">DSM 11449</strain>
    </source>
</reference>
<sequence length="145" mass="16055">MNLKNTLAMTGAELQELLNKHCEEIRHELSGFLFYGILSCADGTTLAKASGNDDVAKLIEQGSAFHLTIINQIKQVVSSIKTLGTLELDFVLIETNKITFMMMVSGQGKFFSITALDREKANLGIARALITRTKKEYGDMLDSFF</sequence>